<evidence type="ECO:0000256" key="3">
    <source>
        <dbReference type="ARBA" id="ARBA00022553"/>
    </source>
</evidence>
<evidence type="ECO:0000256" key="4">
    <source>
        <dbReference type="SAM" id="MobiDB-lite"/>
    </source>
</evidence>
<dbReference type="InterPro" id="IPR006162">
    <property type="entry name" value="Ppantetheine_attach_site"/>
</dbReference>
<dbReference type="Gene3D" id="3.30.559.10">
    <property type="entry name" value="Chloramphenicol acetyltransferase-like domain"/>
    <property type="match status" value="1"/>
</dbReference>
<dbReference type="InterPro" id="IPR001242">
    <property type="entry name" value="Condensation_dom"/>
</dbReference>
<dbReference type="Proteomes" id="UP000739565">
    <property type="component" value="Unassembled WGS sequence"/>
</dbReference>
<feature type="region of interest" description="Disordered" evidence="4">
    <location>
        <begin position="1041"/>
        <end position="1066"/>
    </location>
</feature>
<dbReference type="InterPro" id="IPR036736">
    <property type="entry name" value="ACP-like_sf"/>
</dbReference>
<dbReference type="Pfam" id="PF00550">
    <property type="entry name" value="PP-binding"/>
    <property type="match status" value="1"/>
</dbReference>
<dbReference type="PROSITE" id="PS00012">
    <property type="entry name" value="PHOSPHOPANTETHEINE"/>
    <property type="match status" value="1"/>
</dbReference>
<dbReference type="InterPro" id="IPR009081">
    <property type="entry name" value="PP-bd_ACP"/>
</dbReference>
<dbReference type="CDD" id="cd17643">
    <property type="entry name" value="A_NRPS_Cytc1-like"/>
    <property type="match status" value="1"/>
</dbReference>
<feature type="non-terminal residue" evidence="6">
    <location>
        <position position="1"/>
    </location>
</feature>
<dbReference type="FunFam" id="3.40.50.12780:FF:000012">
    <property type="entry name" value="Non-ribosomal peptide synthetase"/>
    <property type="match status" value="1"/>
</dbReference>
<evidence type="ECO:0000313" key="6">
    <source>
        <dbReference type="EMBL" id="MBZ1349407.1"/>
    </source>
</evidence>
<dbReference type="PANTHER" id="PTHR45527">
    <property type="entry name" value="NONRIBOSOMAL PEPTIDE SYNTHETASE"/>
    <property type="match status" value="1"/>
</dbReference>
<dbReference type="InterPro" id="IPR023213">
    <property type="entry name" value="CAT-like_dom_sf"/>
</dbReference>
<keyword evidence="7" id="KW-1185">Reference proteome</keyword>
<feature type="non-terminal residue" evidence="6">
    <location>
        <position position="1184"/>
    </location>
</feature>
<dbReference type="GO" id="GO:0044550">
    <property type="term" value="P:secondary metabolite biosynthetic process"/>
    <property type="evidence" value="ECO:0007669"/>
    <property type="project" value="TreeGrafter"/>
</dbReference>
<evidence type="ECO:0000313" key="7">
    <source>
        <dbReference type="Proteomes" id="UP000739565"/>
    </source>
</evidence>
<dbReference type="SUPFAM" id="SSF52777">
    <property type="entry name" value="CoA-dependent acyltransferases"/>
    <property type="match status" value="2"/>
</dbReference>
<dbReference type="InterPro" id="IPR045851">
    <property type="entry name" value="AMP-bd_C_sf"/>
</dbReference>
<dbReference type="Gene3D" id="1.10.1200.10">
    <property type="entry name" value="ACP-like"/>
    <property type="match status" value="1"/>
</dbReference>
<organism evidence="6 7">
    <name type="scientific">Zwartia hollandica</name>
    <dbReference type="NCBI Taxonomy" id="324606"/>
    <lineage>
        <taxon>Bacteria</taxon>
        <taxon>Pseudomonadati</taxon>
        <taxon>Pseudomonadota</taxon>
        <taxon>Betaproteobacteria</taxon>
        <taxon>Burkholderiales</taxon>
        <taxon>Alcaligenaceae</taxon>
        <taxon>Zwartia</taxon>
    </lineage>
</organism>
<dbReference type="Pfam" id="PF13193">
    <property type="entry name" value="AMP-binding_C"/>
    <property type="match status" value="1"/>
</dbReference>
<comment type="cofactor">
    <cofactor evidence="1">
        <name>pantetheine 4'-phosphate</name>
        <dbReference type="ChEBI" id="CHEBI:47942"/>
    </cofactor>
</comment>
<dbReference type="PROSITE" id="PS50075">
    <property type="entry name" value="CARRIER"/>
    <property type="match status" value="1"/>
</dbReference>
<dbReference type="SUPFAM" id="SSF56801">
    <property type="entry name" value="Acetyl-CoA synthetase-like"/>
    <property type="match status" value="1"/>
</dbReference>
<dbReference type="GO" id="GO:0005829">
    <property type="term" value="C:cytosol"/>
    <property type="evidence" value="ECO:0007669"/>
    <property type="project" value="TreeGrafter"/>
</dbReference>
<gene>
    <name evidence="6" type="ORF">KZZ10_02000</name>
</gene>
<accession>A0A953N872</accession>
<dbReference type="SUPFAM" id="SSF47336">
    <property type="entry name" value="ACP-like"/>
    <property type="match status" value="1"/>
</dbReference>
<dbReference type="Gene3D" id="3.30.300.30">
    <property type="match status" value="1"/>
</dbReference>
<dbReference type="PROSITE" id="PS00455">
    <property type="entry name" value="AMP_BINDING"/>
    <property type="match status" value="1"/>
</dbReference>
<evidence type="ECO:0000256" key="1">
    <source>
        <dbReference type="ARBA" id="ARBA00001957"/>
    </source>
</evidence>
<evidence type="ECO:0000259" key="5">
    <source>
        <dbReference type="PROSITE" id="PS50075"/>
    </source>
</evidence>
<dbReference type="Pfam" id="PF00668">
    <property type="entry name" value="Condensation"/>
    <property type="match status" value="1"/>
</dbReference>
<dbReference type="FunFam" id="3.40.50.980:FF:000001">
    <property type="entry name" value="Non-ribosomal peptide synthetase"/>
    <property type="match status" value="1"/>
</dbReference>
<dbReference type="PANTHER" id="PTHR45527:SF1">
    <property type="entry name" value="FATTY ACID SYNTHASE"/>
    <property type="match status" value="1"/>
</dbReference>
<protein>
    <submittedName>
        <fullName evidence="6">Amino acid adenylation domain-containing protein</fullName>
    </submittedName>
</protein>
<name>A0A953N872_9BURK</name>
<dbReference type="EMBL" id="JAHXRI010000002">
    <property type="protein sequence ID" value="MBZ1349407.1"/>
    <property type="molecule type" value="Genomic_DNA"/>
</dbReference>
<dbReference type="AlphaFoldDB" id="A0A953N872"/>
<proteinExistence type="predicted"/>
<dbReference type="InterPro" id="IPR010071">
    <property type="entry name" value="AA_adenyl_dom"/>
</dbReference>
<reference evidence="6" key="1">
    <citation type="submission" date="2021-07" db="EMBL/GenBank/DDBJ databases">
        <title>New genus and species of the family Alcaligenaceae.</title>
        <authorList>
            <person name="Hahn M.W."/>
        </authorList>
    </citation>
    <scope>NUCLEOTIDE SEQUENCE</scope>
    <source>
        <strain evidence="6">LF4-65</strain>
    </source>
</reference>
<dbReference type="RefSeq" id="WP_259659831.1">
    <property type="nucleotide sequence ID" value="NZ_JAHXRI010000002.1"/>
</dbReference>
<dbReference type="NCBIfam" id="TIGR01733">
    <property type="entry name" value="AA-adenyl-dom"/>
    <property type="match status" value="1"/>
</dbReference>
<dbReference type="GO" id="GO:0003824">
    <property type="term" value="F:catalytic activity"/>
    <property type="evidence" value="ECO:0007669"/>
    <property type="project" value="InterPro"/>
</dbReference>
<dbReference type="InterPro" id="IPR025110">
    <property type="entry name" value="AMP-bd_C"/>
</dbReference>
<dbReference type="Gene3D" id="3.30.559.30">
    <property type="entry name" value="Nonribosomal peptide synthetase, condensation domain"/>
    <property type="match status" value="1"/>
</dbReference>
<feature type="domain" description="Carrier" evidence="5">
    <location>
        <begin position="1063"/>
        <end position="1137"/>
    </location>
</feature>
<comment type="caution">
    <text evidence="6">The sequence shown here is derived from an EMBL/GenBank/DDBJ whole genome shotgun (WGS) entry which is preliminary data.</text>
</comment>
<keyword evidence="2" id="KW-0596">Phosphopantetheine</keyword>
<keyword evidence="3" id="KW-0597">Phosphoprotein</keyword>
<evidence type="ECO:0000256" key="2">
    <source>
        <dbReference type="ARBA" id="ARBA00022450"/>
    </source>
</evidence>
<dbReference type="InterPro" id="IPR042099">
    <property type="entry name" value="ANL_N_sf"/>
</dbReference>
<sequence>QIEYCHLAHDEQSIAMLARAFEKNLAELAEHCLNDPLAVTYSPADFPSVDVTQAAINELVELYPDLENVVALTSLQQGLAFQTSALSIEQHDPYHVQVLVYLKGTLNEVALQQAWTDLLNRHLSLRLVVAPNRVGAGLGVVRSASEHRLIRASVPGGDAKEMVAELQRTDRLMRFDLEQGPLIRLTWLQASPEQQILMMSNHHILLDGWSAPLVLEELASLYQSASEASPITLPRAFDWSTHLAWLAKQDQDAARSYWREHLSRLSFASRLNLPAAQEAGIGFGEAWLSLDKESGARLEGFCRAHGLTQATVLLGAYALMLGRLSRLDEIVIGSVRSGRSSALPQVDRGIGLFIDTMPLYLELSAGQSLVQWLQSLQAEQAVQESHAHFGLTAAQALTPFAGTPLFEALFVYANYPAPKGERKFGALQLQSVGGEDGAHYPVSLSVIPSEELTMRLSFDRSRIDQAQGEQLIARLGALLRALPHHAQTSLKAVPLLQDPERRALVSQAAGATLDVAQPTQTLPDLFGEQVLRHPDAVAVVYETQSLSYAELDARANQMARVLIAKGVGPDQLVAIMLDRSPEMIVALLAIVKAGGAYLPLDPDYPAARLEFMLADSQARVLITTDARYASLVQSIEQARAQNPEAMLVRTPLVMPPALHLDAPEMMAELSAQSDAPIRQSERLAVLHSEHLAYLIYTSGSTGRPKGAGIAHQNVIRLLTQTQDWFEFDHRDVWSLFHSIAFDFSVWEIWGALGYGGKLVIVPDEIRRSTPDFVRLLKNERVTVLNQTPSAFEVLIAEDAQQHDPSDPLSLRAVIFGGEALNPTKLKPWWALHPVGTPELINMYGITETTVHVTYRVLTLADAEGDTSYVGEPIPDLASYILDTALEPVPQGVVGELYIAGAGLARGYLGRAGLSAERFIASPFGAPGSRMYRTGDLAYRAANGEIAFLGRADDQVKIRGYRIETGEIEAALLHGFESQLGQVAVIARGVGGEQRLVAYVVARVGQEMPEQSVLRAKLLETLPEFMVPQAFVTMESLPLTPNGKLDRRRLPEPSAASSTTEHRAPRTETEKVLCALFAEVTNNTQVGLDDNFFAIGGDSISAMRLVSRARAMGLQMSTRDVFAHQSPFALAVSVHEGTVPDSAARSYWREHLSRLSFASRLNLPAAQEAGIGFGEAWLSLDKESG</sequence>
<dbReference type="FunFam" id="1.10.1200.10:FF:000005">
    <property type="entry name" value="Nonribosomal peptide synthetase 1"/>
    <property type="match status" value="1"/>
</dbReference>
<dbReference type="GO" id="GO:0043041">
    <property type="term" value="P:amino acid activation for nonribosomal peptide biosynthetic process"/>
    <property type="evidence" value="ECO:0007669"/>
    <property type="project" value="TreeGrafter"/>
</dbReference>
<dbReference type="FunFam" id="3.40.50.980:FF:000002">
    <property type="entry name" value="Enterobactin synthetase component F"/>
    <property type="match status" value="1"/>
</dbReference>
<dbReference type="Pfam" id="PF00501">
    <property type="entry name" value="AMP-binding"/>
    <property type="match status" value="1"/>
</dbReference>
<dbReference type="InterPro" id="IPR000873">
    <property type="entry name" value="AMP-dep_synth/lig_dom"/>
</dbReference>
<dbReference type="InterPro" id="IPR020845">
    <property type="entry name" value="AMP-binding_CS"/>
</dbReference>
<dbReference type="Gene3D" id="3.40.50.12780">
    <property type="entry name" value="N-terminal domain of ligase-like"/>
    <property type="match status" value="1"/>
</dbReference>
<dbReference type="GO" id="GO:0031177">
    <property type="term" value="F:phosphopantetheine binding"/>
    <property type="evidence" value="ECO:0007669"/>
    <property type="project" value="TreeGrafter"/>
</dbReference>
<dbReference type="FunFam" id="2.30.38.10:FF:000001">
    <property type="entry name" value="Non-ribosomal peptide synthetase PvdI"/>
    <property type="match status" value="1"/>
</dbReference>